<evidence type="ECO:0000313" key="6">
    <source>
        <dbReference type="Proteomes" id="UP000190827"/>
    </source>
</evidence>
<name>A0ABY1LL31_9MICO</name>
<organism evidence="5 6">
    <name type="scientific">Plantibacter cousiniae</name>
    <name type="common">nom. nud.</name>
    <dbReference type="NCBI Taxonomy" id="199709"/>
    <lineage>
        <taxon>Bacteria</taxon>
        <taxon>Bacillati</taxon>
        <taxon>Actinomycetota</taxon>
        <taxon>Actinomycetes</taxon>
        <taxon>Micrococcales</taxon>
        <taxon>Microbacteriaceae</taxon>
        <taxon>Plantibacter</taxon>
    </lineage>
</organism>
<feature type="region of interest" description="Disordered" evidence="4">
    <location>
        <begin position="88"/>
        <end position="152"/>
    </location>
</feature>
<dbReference type="PROSITE" id="PS50935">
    <property type="entry name" value="SSB"/>
    <property type="match status" value="1"/>
</dbReference>
<feature type="compositionally biased region" description="Low complexity" evidence="4">
    <location>
        <begin position="119"/>
        <end position="145"/>
    </location>
</feature>
<accession>A0ABY1LL31</accession>
<evidence type="ECO:0000256" key="3">
    <source>
        <dbReference type="RuleBase" id="RU000524"/>
    </source>
</evidence>
<dbReference type="InterPro" id="IPR011344">
    <property type="entry name" value="ssDNA-bd"/>
</dbReference>
<dbReference type="Pfam" id="PF00436">
    <property type="entry name" value="SSB"/>
    <property type="match status" value="1"/>
</dbReference>
<dbReference type="PANTHER" id="PTHR10302">
    <property type="entry name" value="SINGLE-STRANDED DNA-BINDING PROTEIN"/>
    <property type="match status" value="1"/>
</dbReference>
<dbReference type="RefSeq" id="WP_079705693.1">
    <property type="nucleotide sequence ID" value="NZ_FUZO01000001.1"/>
</dbReference>
<evidence type="ECO:0000256" key="4">
    <source>
        <dbReference type="SAM" id="MobiDB-lite"/>
    </source>
</evidence>
<dbReference type="Gene3D" id="2.40.50.140">
    <property type="entry name" value="Nucleic acid-binding proteins"/>
    <property type="match status" value="1"/>
</dbReference>
<reference evidence="5 6" key="1">
    <citation type="submission" date="2017-02" db="EMBL/GenBank/DDBJ databases">
        <authorList>
            <person name="Varghese N."/>
            <person name="Submissions S."/>
        </authorList>
    </citation>
    <scope>NUCLEOTIDE SEQUENCE [LARGE SCALE GENOMIC DNA]</scope>
    <source>
        <strain evidence="5 6">VKM Ac-1787</strain>
    </source>
</reference>
<keyword evidence="1 2" id="KW-0238">DNA-binding</keyword>
<dbReference type="EMBL" id="FUZO01000001">
    <property type="protein sequence ID" value="SKC55605.1"/>
    <property type="molecule type" value="Genomic_DNA"/>
</dbReference>
<dbReference type="SUPFAM" id="SSF50249">
    <property type="entry name" value="Nucleic acid-binding proteins"/>
    <property type="match status" value="1"/>
</dbReference>
<dbReference type="InterPro" id="IPR000424">
    <property type="entry name" value="Primosome_PriB/ssb"/>
</dbReference>
<dbReference type="Proteomes" id="UP000190827">
    <property type="component" value="Unassembled WGS sequence"/>
</dbReference>
<dbReference type="InterPro" id="IPR012340">
    <property type="entry name" value="NA-bd_OB-fold"/>
</dbReference>
<dbReference type="CDD" id="cd04496">
    <property type="entry name" value="SSB_OBF"/>
    <property type="match status" value="1"/>
</dbReference>
<comment type="caution">
    <text evidence="5">The sequence shown here is derived from an EMBL/GenBank/DDBJ whole genome shotgun (WGS) entry which is preliminary data.</text>
</comment>
<gene>
    <name evidence="5" type="ORF">SAMN06295973_1958</name>
</gene>
<keyword evidence="6" id="KW-1185">Reference proteome</keyword>
<sequence length="152" mass="16246">MNDQITVCGHVATDPKHHRTTSGLDITSFRLASQQRRYDQKQGSWVAQETNWYTVSAFRGLATASATSLVKGQRVIVLGRLRIRDWEQGERRGTSVDIEADHIGPDIGWQPKGSGESPVGAGVSPAPAASESSGSGTGTGEWASAPPQDTPF</sequence>
<evidence type="ECO:0000256" key="2">
    <source>
        <dbReference type="PROSITE-ProRule" id="PRU00252"/>
    </source>
</evidence>
<proteinExistence type="predicted"/>
<dbReference type="GO" id="GO:0003677">
    <property type="term" value="F:DNA binding"/>
    <property type="evidence" value="ECO:0007669"/>
    <property type="project" value="UniProtKB-KW"/>
</dbReference>
<dbReference type="PANTHER" id="PTHR10302:SF27">
    <property type="entry name" value="SINGLE-STRANDED DNA-BINDING PROTEIN"/>
    <property type="match status" value="1"/>
</dbReference>
<dbReference type="NCBIfam" id="TIGR00621">
    <property type="entry name" value="ssb"/>
    <property type="match status" value="1"/>
</dbReference>
<evidence type="ECO:0000256" key="1">
    <source>
        <dbReference type="ARBA" id="ARBA00023125"/>
    </source>
</evidence>
<protein>
    <recommendedName>
        <fullName evidence="3">Single-stranded DNA-binding protein</fullName>
    </recommendedName>
</protein>
<feature type="compositionally biased region" description="Basic and acidic residues" evidence="4">
    <location>
        <begin position="88"/>
        <end position="104"/>
    </location>
</feature>
<evidence type="ECO:0000313" key="5">
    <source>
        <dbReference type="EMBL" id="SKC55605.1"/>
    </source>
</evidence>